<evidence type="ECO:0000256" key="4">
    <source>
        <dbReference type="ARBA" id="ARBA00023014"/>
    </source>
</evidence>
<proteinExistence type="predicted"/>
<keyword evidence="3" id="KW-0408">Iron</keyword>
<keyword evidence="2" id="KW-0479">Metal-binding</keyword>
<reference evidence="6" key="1">
    <citation type="submission" date="2020-07" db="EMBL/GenBank/DDBJ databases">
        <title>Huge and variable diversity of episymbiotic CPR bacteria and DPANN archaea in groundwater ecosystems.</title>
        <authorList>
            <person name="He C.Y."/>
            <person name="Keren R."/>
            <person name="Whittaker M."/>
            <person name="Farag I.F."/>
            <person name="Doudna J."/>
            <person name="Cate J.H.D."/>
            <person name="Banfield J.F."/>
        </authorList>
    </citation>
    <scope>NUCLEOTIDE SEQUENCE</scope>
    <source>
        <strain evidence="6">NC_groundwater_1813_Pr3_B-0.1um_71_17</strain>
    </source>
</reference>
<dbReference type="InterPro" id="IPR008275">
    <property type="entry name" value="CoA_E_activase_dom"/>
</dbReference>
<dbReference type="InterPro" id="IPR002731">
    <property type="entry name" value="ATPase_BadF"/>
</dbReference>
<evidence type="ECO:0000313" key="7">
    <source>
        <dbReference type="Proteomes" id="UP000696931"/>
    </source>
</evidence>
<dbReference type="GO" id="GO:0046872">
    <property type="term" value="F:metal ion binding"/>
    <property type="evidence" value="ECO:0007669"/>
    <property type="project" value="UniProtKB-KW"/>
</dbReference>
<dbReference type="SUPFAM" id="SSF53067">
    <property type="entry name" value="Actin-like ATPase domain"/>
    <property type="match status" value="1"/>
</dbReference>
<gene>
    <name evidence="6" type="ORF">HZA61_07050</name>
</gene>
<comment type="caution">
    <text evidence="6">The sequence shown here is derived from an EMBL/GenBank/DDBJ whole genome shotgun (WGS) entry which is preliminary data.</text>
</comment>
<name>A0A933W2U6_UNCEI</name>
<evidence type="ECO:0000259" key="5">
    <source>
        <dbReference type="Pfam" id="PF01869"/>
    </source>
</evidence>
<keyword evidence="4" id="KW-0411">Iron-sulfur</keyword>
<evidence type="ECO:0000256" key="2">
    <source>
        <dbReference type="ARBA" id="ARBA00022723"/>
    </source>
</evidence>
<dbReference type="InterPro" id="IPR043129">
    <property type="entry name" value="ATPase_NBD"/>
</dbReference>
<dbReference type="AlphaFoldDB" id="A0A933W2U6"/>
<protein>
    <submittedName>
        <fullName evidence="6">2-hydroxyglutaryl-CoA dehydratase</fullName>
    </submittedName>
</protein>
<dbReference type="EMBL" id="JACRIW010000047">
    <property type="protein sequence ID" value="MBI5169228.1"/>
    <property type="molecule type" value="Genomic_DNA"/>
</dbReference>
<dbReference type="PANTHER" id="PTHR32329:SF2">
    <property type="entry name" value="BIFUNCTIONAL PROTEIN [INCLUDES 2-HYDROXYACYL-COA DEHYDRATASE (N-TER) AND ITS ACTIVATOR DOMAIN (C_TERM)"/>
    <property type="match status" value="1"/>
</dbReference>
<sequence>MAYAAGVDVGSTQTKAVVIDEQGRIVGRALTMTGANVTRAAEEAFAIALADGDVREEEVEYVVGTGYGRYKVTFGNTQVTEISCHGRGAVHMFPNTRTVVDMGGQDTKAIRVSARGEIVDFCMNDKCAAGTGRFLGAASSALEIPLDQLGHTALRGERPVKISTTCTVFAESEVLSWLGKGKKIEDILLGVHQSIAGRSTGLAWRVGIEPEVTFTGGVAKNIAMIESLEKAMGMKVNVSDDSHYMGALGAALFALDHIFASRTPAATRGVTA</sequence>
<dbReference type="InterPro" id="IPR051805">
    <property type="entry name" value="Dehydratase_Activator_Redct"/>
</dbReference>
<feature type="domain" description="ATPase BadF/BadG/BcrA/BcrD type" evidence="5">
    <location>
        <begin position="6"/>
        <end position="254"/>
    </location>
</feature>
<dbReference type="CDD" id="cd24104">
    <property type="entry name" value="ASKHA_NBD_benz_CoA_BcrA_BadF"/>
    <property type="match status" value="1"/>
</dbReference>
<dbReference type="PANTHER" id="PTHR32329">
    <property type="entry name" value="BIFUNCTIONAL PROTEIN [INCLUDES 2-HYDROXYACYL-COA DEHYDRATASE (N-TER) AND ITS ACTIVATOR DOMAIN (C_TERM)-RELATED"/>
    <property type="match status" value="1"/>
</dbReference>
<dbReference type="GO" id="GO:0051536">
    <property type="term" value="F:iron-sulfur cluster binding"/>
    <property type="evidence" value="ECO:0007669"/>
    <property type="project" value="UniProtKB-KW"/>
</dbReference>
<dbReference type="Proteomes" id="UP000696931">
    <property type="component" value="Unassembled WGS sequence"/>
</dbReference>
<organism evidence="6 7">
    <name type="scientific">Eiseniibacteriota bacterium</name>
    <dbReference type="NCBI Taxonomy" id="2212470"/>
    <lineage>
        <taxon>Bacteria</taxon>
        <taxon>Candidatus Eiseniibacteriota</taxon>
    </lineage>
</organism>
<comment type="cofactor">
    <cofactor evidence="1">
        <name>[4Fe-4S] cluster</name>
        <dbReference type="ChEBI" id="CHEBI:49883"/>
    </cofactor>
</comment>
<evidence type="ECO:0000256" key="3">
    <source>
        <dbReference type="ARBA" id="ARBA00023004"/>
    </source>
</evidence>
<dbReference type="Gene3D" id="3.30.420.40">
    <property type="match status" value="2"/>
</dbReference>
<accession>A0A933W2U6</accession>
<dbReference type="NCBIfam" id="TIGR00241">
    <property type="entry name" value="CoA_E_activ"/>
    <property type="match status" value="1"/>
</dbReference>
<dbReference type="Pfam" id="PF01869">
    <property type="entry name" value="BcrAD_BadFG"/>
    <property type="match status" value="1"/>
</dbReference>
<evidence type="ECO:0000256" key="1">
    <source>
        <dbReference type="ARBA" id="ARBA00001966"/>
    </source>
</evidence>
<evidence type="ECO:0000313" key="6">
    <source>
        <dbReference type="EMBL" id="MBI5169228.1"/>
    </source>
</evidence>